<dbReference type="HOGENOM" id="CLU_590601_0_0_1"/>
<keyword evidence="2" id="KW-1185">Reference proteome</keyword>
<dbReference type="STRING" id="933084.A0A067PYK3"/>
<organism evidence="1 2">
    <name type="scientific">Jaapia argillacea MUCL 33604</name>
    <dbReference type="NCBI Taxonomy" id="933084"/>
    <lineage>
        <taxon>Eukaryota</taxon>
        <taxon>Fungi</taxon>
        <taxon>Dikarya</taxon>
        <taxon>Basidiomycota</taxon>
        <taxon>Agaricomycotina</taxon>
        <taxon>Agaricomycetes</taxon>
        <taxon>Agaricomycetidae</taxon>
        <taxon>Jaapiales</taxon>
        <taxon>Jaapiaceae</taxon>
        <taxon>Jaapia</taxon>
    </lineage>
</organism>
<sequence length="459" mass="51058">MQLSDLGYDIVYHILANFLDHSDFSSIVLLNHSFYQAVMPFLMTSVSLTSPKSLMSFKEFMSSPSSAPWIIHTRSLTVSIFYAPSREERPQLACLLLNVASLIRGATNLEELSSYCLGDLISLQPRVGEALIECRGLLNLHAGKHVCGSTVTVVSRMPCPLRRISLSASGRLPTLRALRPFQSTLQSVSLKFCDFLPPDVRESDVFPQVQHLRVVSCSSFLSIIFALFPNARTLYMNGFRVAKHSAVSKSWTPYWTSLDDVTITGTGFVDLGLSCPIRTLSVQRQESQPDMLAFLRMLSATTPLVLDFKVSLLSVDDVVNLPDFGHYISQTQFLIFTLAGVEIYDDESIAECLRAVFRSLLNASSLVYFKLVLSTSDDEPWLPQSLVTLVADLAKTLPHLRLLHLREDLDKRVWHMSRDSVGGVEAKMLPSGVVIPDCKSAPGMEELRAYMTLMSAAYC</sequence>
<evidence type="ECO:0000313" key="1">
    <source>
        <dbReference type="EMBL" id="KDQ58930.1"/>
    </source>
</evidence>
<dbReference type="InParanoid" id="A0A067PYK3"/>
<dbReference type="Proteomes" id="UP000027265">
    <property type="component" value="Unassembled WGS sequence"/>
</dbReference>
<dbReference type="EMBL" id="KL197716">
    <property type="protein sequence ID" value="KDQ58930.1"/>
    <property type="molecule type" value="Genomic_DNA"/>
</dbReference>
<evidence type="ECO:0000313" key="2">
    <source>
        <dbReference type="Proteomes" id="UP000027265"/>
    </source>
</evidence>
<dbReference type="AlphaFoldDB" id="A0A067PYK3"/>
<accession>A0A067PYK3</accession>
<protein>
    <recommendedName>
        <fullName evidence="3">F-box domain-containing protein</fullName>
    </recommendedName>
</protein>
<proteinExistence type="predicted"/>
<reference evidence="2" key="1">
    <citation type="journal article" date="2014" name="Proc. Natl. Acad. Sci. U.S.A.">
        <title>Extensive sampling of basidiomycete genomes demonstrates inadequacy of the white-rot/brown-rot paradigm for wood decay fungi.</title>
        <authorList>
            <person name="Riley R."/>
            <person name="Salamov A.A."/>
            <person name="Brown D.W."/>
            <person name="Nagy L.G."/>
            <person name="Floudas D."/>
            <person name="Held B.W."/>
            <person name="Levasseur A."/>
            <person name="Lombard V."/>
            <person name="Morin E."/>
            <person name="Otillar R."/>
            <person name="Lindquist E.A."/>
            <person name="Sun H."/>
            <person name="LaButti K.M."/>
            <person name="Schmutz J."/>
            <person name="Jabbour D."/>
            <person name="Luo H."/>
            <person name="Baker S.E."/>
            <person name="Pisabarro A.G."/>
            <person name="Walton J.D."/>
            <person name="Blanchette R.A."/>
            <person name="Henrissat B."/>
            <person name="Martin F."/>
            <person name="Cullen D."/>
            <person name="Hibbett D.S."/>
            <person name="Grigoriev I.V."/>
        </authorList>
    </citation>
    <scope>NUCLEOTIDE SEQUENCE [LARGE SCALE GENOMIC DNA]</scope>
    <source>
        <strain evidence="2">MUCL 33604</strain>
    </source>
</reference>
<evidence type="ECO:0008006" key="3">
    <source>
        <dbReference type="Google" id="ProtNLM"/>
    </source>
</evidence>
<name>A0A067PYK3_9AGAM</name>
<gene>
    <name evidence="1" type="ORF">JAAARDRAFT_205936</name>
</gene>